<evidence type="ECO:0000256" key="2">
    <source>
        <dbReference type="HAMAP-Rule" id="MF_00518"/>
    </source>
</evidence>
<comment type="catalytic activity">
    <reaction evidence="2">
        <text>glycyl-tRNA(Ala) + H2O = tRNA(Ala) + glycine + H(+)</text>
        <dbReference type="Rhea" id="RHEA:53744"/>
        <dbReference type="Rhea" id="RHEA-COMP:9657"/>
        <dbReference type="Rhea" id="RHEA-COMP:13640"/>
        <dbReference type="ChEBI" id="CHEBI:15377"/>
        <dbReference type="ChEBI" id="CHEBI:15378"/>
        <dbReference type="ChEBI" id="CHEBI:57305"/>
        <dbReference type="ChEBI" id="CHEBI:78442"/>
        <dbReference type="ChEBI" id="CHEBI:78522"/>
    </reaction>
</comment>
<accession>A0ABU0CSY3</accession>
<keyword evidence="2" id="KW-0694">RNA-binding</keyword>
<dbReference type="SUPFAM" id="SSF69500">
    <property type="entry name" value="DTD-like"/>
    <property type="match status" value="1"/>
</dbReference>
<comment type="similarity">
    <text evidence="1 2">Belongs to the DTD family.</text>
</comment>
<dbReference type="InterPro" id="IPR003732">
    <property type="entry name" value="Daa-tRNA_deacyls_DTD"/>
</dbReference>
<dbReference type="EC" id="3.1.1.96" evidence="2"/>
<evidence type="ECO:0000313" key="4">
    <source>
        <dbReference type="Proteomes" id="UP001232445"/>
    </source>
</evidence>
<dbReference type="InterPro" id="IPR023509">
    <property type="entry name" value="DTD-like_sf"/>
</dbReference>
<comment type="caution">
    <text evidence="3">The sequence shown here is derived from an EMBL/GenBank/DDBJ whole genome shotgun (WGS) entry which is preliminary data.</text>
</comment>
<evidence type="ECO:0000256" key="1">
    <source>
        <dbReference type="ARBA" id="ARBA00009673"/>
    </source>
</evidence>
<comment type="catalytic activity">
    <reaction evidence="2">
        <text>a D-aminoacyl-tRNA + H2O = a tRNA + a D-alpha-amino acid + H(+)</text>
        <dbReference type="Rhea" id="RHEA:13953"/>
        <dbReference type="Rhea" id="RHEA-COMP:10123"/>
        <dbReference type="Rhea" id="RHEA-COMP:10124"/>
        <dbReference type="ChEBI" id="CHEBI:15377"/>
        <dbReference type="ChEBI" id="CHEBI:15378"/>
        <dbReference type="ChEBI" id="CHEBI:59871"/>
        <dbReference type="ChEBI" id="CHEBI:78442"/>
        <dbReference type="ChEBI" id="CHEBI:79333"/>
        <dbReference type="EC" id="3.1.1.96"/>
    </reaction>
</comment>
<dbReference type="EMBL" id="JAUSUQ010000008">
    <property type="protein sequence ID" value="MDQ0339532.1"/>
    <property type="molecule type" value="Genomic_DNA"/>
</dbReference>
<evidence type="ECO:0000313" key="3">
    <source>
        <dbReference type="EMBL" id="MDQ0339532.1"/>
    </source>
</evidence>
<comment type="function">
    <text evidence="2">An aminoacyl-tRNA editing enzyme that deacylates mischarged D-aminoacyl-tRNAs. Also deacylates mischarged glycyl-tRNA(Ala), protecting cells against glycine mischarging by AlaRS. Acts via tRNA-based rather than protein-based catalysis; rejects L-amino acids rather than detecting D-amino acids in the active site. By recycling D-aminoacyl-tRNA to D-amino acids and free tRNA molecules, this enzyme counteracts the toxicity associated with the formation of D-aminoacyl-tRNA entities in vivo and helps enforce protein L-homochirality.</text>
</comment>
<gene>
    <name evidence="2" type="primary">dtd</name>
    <name evidence="3" type="ORF">J2S00_002320</name>
</gene>
<reference evidence="3 4" key="1">
    <citation type="submission" date="2023-07" db="EMBL/GenBank/DDBJ databases">
        <title>Genomic Encyclopedia of Type Strains, Phase IV (KMG-IV): sequencing the most valuable type-strain genomes for metagenomic binning, comparative biology and taxonomic classification.</title>
        <authorList>
            <person name="Goeker M."/>
        </authorList>
    </citation>
    <scope>NUCLEOTIDE SEQUENCE [LARGE SCALE GENOMIC DNA]</scope>
    <source>
        <strain evidence="3 4">DSM 17740</strain>
    </source>
</reference>
<keyword evidence="4" id="KW-1185">Reference proteome</keyword>
<proteinExistence type="inferred from homology"/>
<dbReference type="CDD" id="cd00563">
    <property type="entry name" value="Dtyr_deacylase"/>
    <property type="match status" value="1"/>
</dbReference>
<dbReference type="PANTHER" id="PTHR10472:SF5">
    <property type="entry name" value="D-AMINOACYL-TRNA DEACYLASE 1"/>
    <property type="match status" value="1"/>
</dbReference>
<dbReference type="Gene3D" id="3.50.80.10">
    <property type="entry name" value="D-tyrosyl-tRNA(Tyr) deacylase"/>
    <property type="match status" value="1"/>
</dbReference>
<dbReference type="Pfam" id="PF02580">
    <property type="entry name" value="Tyr_Deacylase"/>
    <property type="match status" value="1"/>
</dbReference>
<dbReference type="PANTHER" id="PTHR10472">
    <property type="entry name" value="D-TYROSYL-TRNA TYR DEACYLASE"/>
    <property type="match status" value="1"/>
</dbReference>
<dbReference type="GO" id="GO:0016787">
    <property type="term" value="F:hydrolase activity"/>
    <property type="evidence" value="ECO:0007669"/>
    <property type="project" value="UniProtKB-KW"/>
</dbReference>
<dbReference type="HAMAP" id="MF_00518">
    <property type="entry name" value="Deacylase_Dtd"/>
    <property type="match status" value="1"/>
</dbReference>
<dbReference type="Proteomes" id="UP001232445">
    <property type="component" value="Unassembled WGS sequence"/>
</dbReference>
<keyword evidence="2 3" id="KW-0378">Hydrolase</keyword>
<keyword evidence="2" id="KW-0963">Cytoplasm</keyword>
<comment type="subcellular location">
    <subcellularLocation>
        <location evidence="2">Cytoplasm</location>
    </subcellularLocation>
</comment>
<organism evidence="3 4">
    <name type="scientific">Caldalkalibacillus uzonensis</name>
    <dbReference type="NCBI Taxonomy" id="353224"/>
    <lineage>
        <taxon>Bacteria</taxon>
        <taxon>Bacillati</taxon>
        <taxon>Bacillota</taxon>
        <taxon>Bacilli</taxon>
        <taxon>Bacillales</taxon>
        <taxon>Bacillaceae</taxon>
        <taxon>Caldalkalibacillus</taxon>
    </lineage>
</organism>
<feature type="short sequence motif" description="Gly-cisPro motif, important for rejection of L-amino acids" evidence="2">
    <location>
        <begin position="143"/>
        <end position="144"/>
    </location>
</feature>
<dbReference type="NCBIfam" id="TIGR00256">
    <property type="entry name" value="D-aminoacyl-tRNA deacylase"/>
    <property type="match status" value="1"/>
</dbReference>
<comment type="subunit">
    <text evidence="2">Homodimer.</text>
</comment>
<name>A0ABU0CSY3_9BACI</name>
<protein>
    <recommendedName>
        <fullName evidence="2">D-aminoacyl-tRNA deacylase</fullName>
        <shortName evidence="2">DTD</shortName>
        <ecNumber evidence="2">3.1.1.96</ecNumber>
    </recommendedName>
    <alternativeName>
        <fullName evidence="2">Gly-tRNA(Ala) deacylase</fullName>
        <ecNumber evidence="2">3.1.1.-</ecNumber>
    </alternativeName>
</protein>
<dbReference type="EC" id="3.1.1.-" evidence="2"/>
<keyword evidence="2" id="KW-0820">tRNA-binding</keyword>
<sequence length="157" mass="17642">MDKVIEMKVVVQRSKQAKVTVNGEVTGQIDRGFVLLVGVTHDDTKQDAEYLADKVAYLRVFADEEGKMNRSLLEVDGQVLSVSQFTLYGDCRKGRRPNFMQAAKPDQAKQLYEHFNQSLREKGVSVETGEFGAMMQVELVNDGPVTLIIDSQERSQK</sequence>
<comment type="domain">
    <text evidence="2">A Gly-cisPro motif from one monomer fits into the active site of the other monomer to allow specific chiral rejection of L-amino acids.</text>
</comment>